<protein>
    <submittedName>
        <fullName evidence="2">Uncharacterized protein</fullName>
    </submittedName>
</protein>
<dbReference type="PANTHER" id="PTHR31325">
    <property type="entry name" value="OS01G0798800 PROTEIN-RELATED"/>
    <property type="match status" value="1"/>
</dbReference>
<accession>A0A8R7VJ01</accession>
<keyword evidence="3" id="KW-1185">Reference proteome</keyword>
<organism evidence="2 3">
    <name type="scientific">Triticum urartu</name>
    <name type="common">Red wild einkorn</name>
    <name type="synonym">Crithodium urartu</name>
    <dbReference type="NCBI Taxonomy" id="4572"/>
    <lineage>
        <taxon>Eukaryota</taxon>
        <taxon>Viridiplantae</taxon>
        <taxon>Streptophyta</taxon>
        <taxon>Embryophyta</taxon>
        <taxon>Tracheophyta</taxon>
        <taxon>Spermatophyta</taxon>
        <taxon>Magnoliopsida</taxon>
        <taxon>Liliopsida</taxon>
        <taxon>Poales</taxon>
        <taxon>Poaceae</taxon>
        <taxon>BOP clade</taxon>
        <taxon>Pooideae</taxon>
        <taxon>Triticodae</taxon>
        <taxon>Triticeae</taxon>
        <taxon>Triticinae</taxon>
        <taxon>Triticum</taxon>
    </lineage>
</organism>
<dbReference type="Gramene" id="TuG1812S0002782200.01.T01">
    <property type="protein sequence ID" value="TuG1812S0002782200.01.T01"/>
    <property type="gene ID" value="TuG1812S0002782200.01"/>
</dbReference>
<reference evidence="2" key="3">
    <citation type="submission" date="2022-06" db="UniProtKB">
        <authorList>
            <consortium name="EnsemblPlants"/>
        </authorList>
    </citation>
    <scope>IDENTIFICATION</scope>
</reference>
<name>A0A8R7VJ01_TRIUA</name>
<reference evidence="1" key="2">
    <citation type="submission" date="2018-03" db="EMBL/GenBank/DDBJ databases">
        <title>The Triticum urartu genome reveals the dynamic nature of wheat genome evolution.</title>
        <authorList>
            <person name="Ling H."/>
            <person name="Ma B."/>
            <person name="Shi X."/>
            <person name="Liu H."/>
            <person name="Dong L."/>
            <person name="Sun H."/>
            <person name="Cao Y."/>
            <person name="Gao Q."/>
            <person name="Zheng S."/>
            <person name="Li Y."/>
            <person name="Yu Y."/>
            <person name="Du H."/>
            <person name="Qi M."/>
            <person name="Li Y."/>
            <person name="Yu H."/>
            <person name="Cui Y."/>
            <person name="Wang N."/>
            <person name="Chen C."/>
            <person name="Wu H."/>
            <person name="Zhao Y."/>
            <person name="Zhang J."/>
            <person name="Li Y."/>
            <person name="Zhou W."/>
            <person name="Zhang B."/>
            <person name="Hu W."/>
            <person name="Eijk M."/>
            <person name="Tang J."/>
            <person name="Witsenboer H."/>
            <person name="Zhao S."/>
            <person name="Li Z."/>
            <person name="Zhang A."/>
            <person name="Wang D."/>
            <person name="Liang C."/>
        </authorList>
    </citation>
    <scope>NUCLEOTIDE SEQUENCE [LARGE SCALE GENOMIC DNA]</scope>
    <source>
        <strain evidence="1">cv. G1812</strain>
    </source>
</reference>
<reference evidence="3" key="1">
    <citation type="journal article" date="2013" name="Nature">
        <title>Draft genome of the wheat A-genome progenitor Triticum urartu.</title>
        <authorList>
            <person name="Ling H.Q."/>
            <person name="Zhao S."/>
            <person name="Liu D."/>
            <person name="Wang J."/>
            <person name="Sun H."/>
            <person name="Zhang C."/>
            <person name="Fan H."/>
            <person name="Li D."/>
            <person name="Dong L."/>
            <person name="Tao Y."/>
            <person name="Gao C."/>
            <person name="Wu H."/>
            <person name="Li Y."/>
            <person name="Cui Y."/>
            <person name="Guo X."/>
            <person name="Zheng S."/>
            <person name="Wang B."/>
            <person name="Yu K."/>
            <person name="Liang Q."/>
            <person name="Yang W."/>
            <person name="Lou X."/>
            <person name="Chen J."/>
            <person name="Feng M."/>
            <person name="Jian J."/>
            <person name="Zhang X."/>
            <person name="Luo G."/>
            <person name="Jiang Y."/>
            <person name="Liu J."/>
            <person name="Wang Z."/>
            <person name="Sha Y."/>
            <person name="Zhang B."/>
            <person name="Wu H."/>
            <person name="Tang D."/>
            <person name="Shen Q."/>
            <person name="Xue P."/>
            <person name="Zou S."/>
            <person name="Wang X."/>
            <person name="Liu X."/>
            <person name="Wang F."/>
            <person name="Yang Y."/>
            <person name="An X."/>
            <person name="Dong Z."/>
            <person name="Zhang K."/>
            <person name="Zhang X."/>
            <person name="Luo M.C."/>
            <person name="Dvorak J."/>
            <person name="Tong Y."/>
            <person name="Wang J."/>
            <person name="Yang H."/>
            <person name="Li Z."/>
            <person name="Wang D."/>
            <person name="Zhang A."/>
            <person name="Wang J."/>
        </authorList>
    </citation>
    <scope>NUCLEOTIDE SEQUENCE</scope>
    <source>
        <strain evidence="3">cv. G1812</strain>
    </source>
</reference>
<evidence type="ECO:0000313" key="3">
    <source>
        <dbReference type="Proteomes" id="UP000015106"/>
    </source>
</evidence>
<dbReference type="EnsemblPlants" id="TuG1812S0002782200.01.T01">
    <property type="protein sequence ID" value="TuG1812S0002782200.01.T01"/>
    <property type="gene ID" value="TuG1812S0002782200.01"/>
</dbReference>
<dbReference type="AlphaFoldDB" id="A0A8R7VJ01"/>
<dbReference type="Pfam" id="PF04578">
    <property type="entry name" value="DUF594"/>
    <property type="match status" value="1"/>
</dbReference>
<evidence type="ECO:0000313" key="1">
    <source>
        <dbReference type="EnsemblPlants" id="TuG1812G0400003755.01.T01"/>
    </source>
</evidence>
<evidence type="ECO:0000313" key="2">
    <source>
        <dbReference type="EnsemblPlants" id="TuG1812S0002782200.01.T01"/>
    </source>
</evidence>
<proteinExistence type="predicted"/>
<dbReference type="Proteomes" id="UP000015106">
    <property type="component" value="Chromosome 4"/>
</dbReference>
<dbReference type="EnsemblPlants" id="TuG1812G0400003755.01.T01">
    <property type="protein sequence ID" value="TuG1812G0400003755.01.T01"/>
    <property type="gene ID" value="TuG1812G0400003755.01"/>
</dbReference>
<dbReference type="InterPro" id="IPR007658">
    <property type="entry name" value="DUF594"/>
</dbReference>
<sequence>MSNTFGQDMPPDHITNQLTHSYHMCGTPLAHELLRMESGTPTDLLQVIFEVWHEMLCYAANRCSRDSHDRHLSSVGEFITVVWLLARQIHGFQQPRGKGGHSSVCI</sequence>
<dbReference type="Gramene" id="TuG1812G0400003755.01.T01">
    <property type="protein sequence ID" value="TuG1812G0400003755.01.T01"/>
    <property type="gene ID" value="TuG1812G0400003755.01"/>
</dbReference>